<organism evidence="1 2">
    <name type="scientific">Suillus plorans</name>
    <dbReference type="NCBI Taxonomy" id="116603"/>
    <lineage>
        <taxon>Eukaryota</taxon>
        <taxon>Fungi</taxon>
        <taxon>Dikarya</taxon>
        <taxon>Basidiomycota</taxon>
        <taxon>Agaricomycotina</taxon>
        <taxon>Agaricomycetes</taxon>
        <taxon>Agaricomycetidae</taxon>
        <taxon>Boletales</taxon>
        <taxon>Suillineae</taxon>
        <taxon>Suillaceae</taxon>
        <taxon>Suillus</taxon>
    </lineage>
</organism>
<evidence type="ECO:0000313" key="2">
    <source>
        <dbReference type="Proteomes" id="UP000719766"/>
    </source>
</evidence>
<gene>
    <name evidence="1" type="ORF">HD556DRAFT_321413</name>
</gene>
<dbReference type="OrthoDB" id="2683868at2759"/>
<dbReference type="AlphaFoldDB" id="A0A9P7DYI0"/>
<proteinExistence type="predicted"/>
<protein>
    <submittedName>
        <fullName evidence="1">Uncharacterized protein</fullName>
    </submittedName>
</protein>
<dbReference type="EMBL" id="JABBWE010000002">
    <property type="protein sequence ID" value="KAG1806544.1"/>
    <property type="molecule type" value="Genomic_DNA"/>
</dbReference>
<accession>A0A9P7DYI0</accession>
<dbReference type="RefSeq" id="XP_041167015.1">
    <property type="nucleotide sequence ID" value="XM_041310268.1"/>
</dbReference>
<evidence type="ECO:0000313" key="1">
    <source>
        <dbReference type="EMBL" id="KAG1806544.1"/>
    </source>
</evidence>
<dbReference type="Proteomes" id="UP000719766">
    <property type="component" value="Unassembled WGS sequence"/>
</dbReference>
<dbReference type="GeneID" id="64604032"/>
<reference evidence="1" key="1">
    <citation type="journal article" date="2020" name="New Phytol.">
        <title>Comparative genomics reveals dynamic genome evolution in host specialist ectomycorrhizal fungi.</title>
        <authorList>
            <person name="Lofgren L.A."/>
            <person name="Nguyen N.H."/>
            <person name="Vilgalys R."/>
            <person name="Ruytinx J."/>
            <person name="Liao H.L."/>
            <person name="Branco S."/>
            <person name="Kuo A."/>
            <person name="LaButti K."/>
            <person name="Lipzen A."/>
            <person name="Andreopoulos W."/>
            <person name="Pangilinan J."/>
            <person name="Riley R."/>
            <person name="Hundley H."/>
            <person name="Na H."/>
            <person name="Barry K."/>
            <person name="Grigoriev I.V."/>
            <person name="Stajich J.E."/>
            <person name="Kennedy P.G."/>
        </authorList>
    </citation>
    <scope>NUCLEOTIDE SEQUENCE</scope>
    <source>
        <strain evidence="1">S12</strain>
    </source>
</reference>
<sequence>MDVRENCLGRVIGCELRCIPPRYLKSCWGLKWCPKFYARGPSEFDVGVLTPDGKYNSLKTDGPLAMEHRAQDSIANLKPSPSLPSTIYDADGWLGSRRREPPSSPSWHFSVPPSPAHIIHERTQDQPDFIRSPAHSSTPLIAPGGTERPSRLPIPIPGSRTTLLSIQPFSEPYTSELSYALLPGHSSHPSQSCGTPTVGEPLHLHYLSPKVTLAVSQDPAALLYDVAPETDASPEHLVSDPGDAQEQYLPLDSIHAHSTLQVHLMTPTMQTLQATLLDSWNNLDFSPASTTPMSCSTSFSTDSSLIGEFEHHHGPGVATSMPELMGLGWENSTQSNDQLEAGMTDEDWQLHRTFTRSSPMHQSRGLSPIDMSVDELPGTGDGEEAAYNLSGTFLFSSAFHDAFAC</sequence>
<comment type="caution">
    <text evidence="1">The sequence shown here is derived from an EMBL/GenBank/DDBJ whole genome shotgun (WGS) entry which is preliminary data.</text>
</comment>
<name>A0A9P7DYI0_9AGAM</name>
<keyword evidence="2" id="KW-1185">Reference proteome</keyword>